<accession>A0A934R5Z4</accession>
<dbReference type="InterPro" id="IPR016208">
    <property type="entry name" value="Ald_Oxase/xanthine_DH-like"/>
</dbReference>
<dbReference type="Pfam" id="PF02738">
    <property type="entry name" value="MoCoBD_1"/>
    <property type="match status" value="1"/>
</dbReference>
<protein>
    <submittedName>
        <fullName evidence="3">Xanthine dehydrogenase family protein molybdopterin-binding subunit</fullName>
    </submittedName>
</protein>
<organism evidence="3 4">
    <name type="scientific">Luteolibacter yonseiensis</name>
    <dbReference type="NCBI Taxonomy" id="1144680"/>
    <lineage>
        <taxon>Bacteria</taxon>
        <taxon>Pseudomonadati</taxon>
        <taxon>Verrucomicrobiota</taxon>
        <taxon>Verrucomicrobiia</taxon>
        <taxon>Verrucomicrobiales</taxon>
        <taxon>Verrucomicrobiaceae</taxon>
        <taxon>Luteolibacter</taxon>
    </lineage>
</organism>
<dbReference type="InterPro" id="IPR046867">
    <property type="entry name" value="AldOxase/xan_DH_MoCoBD2"/>
</dbReference>
<dbReference type="SUPFAM" id="SSF56003">
    <property type="entry name" value="Molybdenum cofactor-binding domain"/>
    <property type="match status" value="1"/>
</dbReference>
<dbReference type="SUPFAM" id="SSF54665">
    <property type="entry name" value="CO dehydrogenase molybdoprotein N-domain-like"/>
    <property type="match status" value="1"/>
</dbReference>
<evidence type="ECO:0000256" key="1">
    <source>
        <dbReference type="SAM" id="MobiDB-lite"/>
    </source>
</evidence>
<reference evidence="3" key="1">
    <citation type="submission" date="2021-01" db="EMBL/GenBank/DDBJ databases">
        <title>Modified the classification status of verrucomicrobia.</title>
        <authorList>
            <person name="Feng X."/>
        </authorList>
    </citation>
    <scope>NUCLEOTIDE SEQUENCE</scope>
    <source>
        <strain evidence="3">JCM 18052</strain>
    </source>
</reference>
<dbReference type="InterPro" id="IPR036856">
    <property type="entry name" value="Ald_Oxase/Xan_DH_a/b_sf"/>
</dbReference>
<dbReference type="PANTHER" id="PTHR11908:SF153">
    <property type="entry name" value="DEHYDROGENASE"/>
    <property type="match status" value="1"/>
</dbReference>
<proteinExistence type="predicted"/>
<feature type="region of interest" description="Disordered" evidence="1">
    <location>
        <begin position="131"/>
        <end position="150"/>
    </location>
</feature>
<dbReference type="Gene3D" id="3.30.365.10">
    <property type="entry name" value="Aldehyde oxidase/xanthine dehydrogenase, molybdopterin binding domain"/>
    <property type="match status" value="4"/>
</dbReference>
<evidence type="ECO:0000313" key="4">
    <source>
        <dbReference type="Proteomes" id="UP000600139"/>
    </source>
</evidence>
<keyword evidence="4" id="KW-1185">Reference proteome</keyword>
<dbReference type="InterPro" id="IPR000674">
    <property type="entry name" value="Ald_Oxase/Xan_DH_a/b"/>
</dbReference>
<dbReference type="SMART" id="SM01008">
    <property type="entry name" value="Ald_Xan_dh_C"/>
    <property type="match status" value="1"/>
</dbReference>
<evidence type="ECO:0000259" key="2">
    <source>
        <dbReference type="SMART" id="SM01008"/>
    </source>
</evidence>
<name>A0A934R5Z4_9BACT</name>
<dbReference type="PANTHER" id="PTHR11908">
    <property type="entry name" value="XANTHINE DEHYDROGENASE"/>
    <property type="match status" value="1"/>
</dbReference>
<dbReference type="Pfam" id="PF20256">
    <property type="entry name" value="MoCoBD_2"/>
    <property type="match status" value="1"/>
</dbReference>
<dbReference type="GO" id="GO:0016491">
    <property type="term" value="F:oxidoreductase activity"/>
    <property type="evidence" value="ECO:0007669"/>
    <property type="project" value="InterPro"/>
</dbReference>
<dbReference type="AlphaFoldDB" id="A0A934R5Z4"/>
<dbReference type="InterPro" id="IPR008274">
    <property type="entry name" value="AldOxase/xan_DH_MoCoBD1"/>
</dbReference>
<gene>
    <name evidence="3" type="ORF">JIN84_15390</name>
</gene>
<dbReference type="Gene3D" id="3.90.1170.50">
    <property type="entry name" value="Aldehyde oxidase/xanthine dehydrogenase, a/b hammerhead"/>
    <property type="match status" value="1"/>
</dbReference>
<dbReference type="InterPro" id="IPR037165">
    <property type="entry name" value="AldOxase/xan_DH_Mopterin-bd_sf"/>
</dbReference>
<feature type="domain" description="Aldehyde oxidase/xanthine dehydrogenase a/b hammerhead" evidence="2">
    <location>
        <begin position="11"/>
        <end position="122"/>
    </location>
</feature>
<dbReference type="RefSeq" id="WP_200351929.1">
    <property type="nucleotide sequence ID" value="NZ_BAABHZ010000006.1"/>
</dbReference>
<dbReference type="EMBL" id="JAENIK010000011">
    <property type="protein sequence ID" value="MBK1817007.1"/>
    <property type="molecule type" value="Genomic_DNA"/>
</dbReference>
<dbReference type="Pfam" id="PF01315">
    <property type="entry name" value="Ald_Xan_dh_C"/>
    <property type="match status" value="1"/>
</dbReference>
<dbReference type="Proteomes" id="UP000600139">
    <property type="component" value="Unassembled WGS sequence"/>
</dbReference>
<dbReference type="GO" id="GO:0005506">
    <property type="term" value="F:iron ion binding"/>
    <property type="evidence" value="ECO:0007669"/>
    <property type="project" value="InterPro"/>
</dbReference>
<sequence length="728" mass="79429">MKRVEGVAKVTGRARYAAEFELPNLAYGYLCESSVGRGRIASLDVSAAESAPGVLKVISHLNLRDLLPQPENQEKKEGVGFSAFRSPEIFFNGQPIALVVAETFEQARAASLLIRAKYEEDRPETDITKKLETARPTNPDKAPPERGNFGKAFKDAPVKVEAEYHIPVEHHNPIEPHGATAFWKDGKLRVFDKTQNVHQLRDYLAGLFKIPAEDVEITALFVGGAFGSCLAVHYYTPLVVLAAREAGRPVRLSYTRRQMFNGHGYRPDTWQRISLAAGAEGRLTALSHRVVVNTSRYSDYSEDFAVVARLVYACPNVKTLFQNVVTDLQTPAPMRAPGAVSQMFALECAMDELSYALRIDPLELRLINYAEKDPETGKPYSSKALRECYRLGAEKFGWKDRKPEPRSMTRDGMLVGWGVATGVWPALQMKASAAITLHADGTANVRSATTDIGPGTYTVMTIIAAEHLGIEASKVKFELGESKFPKSPAQGGSWTTASVGSAIHGAAEKIKSRLLDLAKKQEGSPLADAGVSQVAMLDGRLHLSSDVSKGVAISELMEANDLKEISETHEATPSPERDKYTCYAHGAQFVEVLVDPDLGTVKVSRVIEVTACGKIMSPTTSHSQEIGGVVWGIGMALQEATEIDHRYGRIMNASLADYHVPVNADVHQIETIFVEEDDRIVNPLGVKGMGELGLVGIPAAIANAVYHATGIRVRDLPITPDKLIYQRS</sequence>
<comment type="caution">
    <text evidence="3">The sequence shown here is derived from an EMBL/GenBank/DDBJ whole genome shotgun (WGS) entry which is preliminary data.</text>
</comment>
<evidence type="ECO:0000313" key="3">
    <source>
        <dbReference type="EMBL" id="MBK1817007.1"/>
    </source>
</evidence>